<keyword evidence="6" id="KW-1185">Reference proteome</keyword>
<evidence type="ECO:0000256" key="2">
    <source>
        <dbReference type="ARBA" id="ARBA00022729"/>
    </source>
</evidence>
<evidence type="ECO:0000313" key="6">
    <source>
        <dbReference type="Proteomes" id="UP000193391"/>
    </source>
</evidence>
<dbReference type="GO" id="GO:0030313">
    <property type="term" value="C:cell envelope"/>
    <property type="evidence" value="ECO:0007669"/>
    <property type="project" value="UniProtKB-SubCell"/>
</dbReference>
<comment type="subcellular location">
    <subcellularLocation>
        <location evidence="1">Cell envelope</location>
    </subcellularLocation>
</comment>
<dbReference type="InterPro" id="IPR038352">
    <property type="entry name" value="Imelysin_sf"/>
</dbReference>
<dbReference type="CDD" id="cd14659">
    <property type="entry name" value="Imelysin-like_IPPA"/>
    <property type="match status" value="1"/>
</dbReference>
<evidence type="ECO:0000256" key="1">
    <source>
        <dbReference type="ARBA" id="ARBA00004196"/>
    </source>
</evidence>
<dbReference type="AlphaFoldDB" id="A0A1Y2KWQ0"/>
<organism evidence="5 6">
    <name type="scientific">Thalassospira mesophila</name>
    <dbReference type="NCBI Taxonomy" id="1293891"/>
    <lineage>
        <taxon>Bacteria</taxon>
        <taxon>Pseudomonadati</taxon>
        <taxon>Pseudomonadota</taxon>
        <taxon>Alphaproteobacteria</taxon>
        <taxon>Rhodospirillales</taxon>
        <taxon>Thalassospiraceae</taxon>
        <taxon>Thalassospira</taxon>
    </lineage>
</organism>
<dbReference type="STRING" id="1293891.TMES_18695"/>
<evidence type="ECO:0000313" key="5">
    <source>
        <dbReference type="EMBL" id="OSQ36108.1"/>
    </source>
</evidence>
<dbReference type="InterPro" id="IPR018976">
    <property type="entry name" value="Imelysin-like"/>
</dbReference>
<dbReference type="InterPro" id="IPR034984">
    <property type="entry name" value="Imelysin-like_IPPA"/>
</dbReference>
<gene>
    <name evidence="5" type="ORF">TMES_18695</name>
</gene>
<dbReference type="Pfam" id="PF09375">
    <property type="entry name" value="Peptidase_M75"/>
    <property type="match status" value="1"/>
</dbReference>
<keyword evidence="2 3" id="KW-0732">Signal</keyword>
<dbReference type="Proteomes" id="UP000193391">
    <property type="component" value="Unassembled WGS sequence"/>
</dbReference>
<evidence type="ECO:0000259" key="4">
    <source>
        <dbReference type="Pfam" id="PF09375"/>
    </source>
</evidence>
<proteinExistence type="predicted"/>
<feature type="domain" description="Imelysin-like" evidence="4">
    <location>
        <begin position="53"/>
        <end position="352"/>
    </location>
</feature>
<name>A0A1Y2KWQ0_9PROT</name>
<reference evidence="5 6" key="1">
    <citation type="submission" date="2014-03" db="EMBL/GenBank/DDBJ databases">
        <title>The draft genome sequence of Thalassospira mesophila JCM 18969.</title>
        <authorList>
            <person name="Lai Q."/>
            <person name="Shao Z."/>
        </authorList>
    </citation>
    <scope>NUCLEOTIDE SEQUENCE [LARGE SCALE GENOMIC DNA]</scope>
    <source>
        <strain evidence="5 6">JCM 18969</strain>
    </source>
</reference>
<evidence type="ECO:0000256" key="3">
    <source>
        <dbReference type="SAM" id="SignalP"/>
    </source>
</evidence>
<dbReference type="EMBL" id="JFKA01000012">
    <property type="protein sequence ID" value="OSQ36108.1"/>
    <property type="molecule type" value="Genomic_DNA"/>
</dbReference>
<comment type="caution">
    <text evidence="5">The sequence shown here is derived from an EMBL/GenBank/DDBJ whole genome shotgun (WGS) entry which is preliminary data.</text>
</comment>
<protein>
    <submittedName>
        <fullName evidence="5">Peptidase M75, Imelysin</fullName>
    </submittedName>
</protein>
<dbReference type="RefSeq" id="WP_085585404.1">
    <property type="nucleotide sequence ID" value="NZ_JFKA01000012.1"/>
</dbReference>
<feature type="signal peptide" evidence="3">
    <location>
        <begin position="1"/>
        <end position="31"/>
    </location>
</feature>
<accession>A0A1Y2KWQ0</accession>
<feature type="chain" id="PRO_5012327609" evidence="3">
    <location>
        <begin position="32"/>
        <end position="378"/>
    </location>
</feature>
<sequence>MPLFDTGCRRAMAGLIITIAAGLSAPPAAHADLPDGQYHDVIVHLLSKVLPPQLDALHSSTATLATGMSDFCKSPDKAGLAKMRDGFNIAMDRWQEVQPWRMGPMMADGRDQMIEYWPDKHGTATRQFRMLLRNKPPLYTDPAKIADASAALQGFPALEEVLFNPKLAGQIVANGKDGIYLCQYGTTIAGNLEKLTGDLVAEWPAFADAMINAGPESLDYPTSKFAATDLYRALHEGMLIIISQKLARPLGEGPDDANAKRAESWRAERSLRNISHNLKSLFAIYDGELNGAGESGKGMVALIGADSLLDKSFRLNWQKIRDASDALPSSMVAVLAQPGGFDKIQELQNQVAYGVMLVENDVGGHTELGGGFNALDGD</sequence>
<dbReference type="Gene3D" id="1.20.1420.20">
    <property type="entry name" value="M75 peptidase, HXXE motif"/>
    <property type="match status" value="1"/>
</dbReference>